<accession>A0ABM1QIN4</accession>
<evidence type="ECO:0000313" key="5">
    <source>
        <dbReference type="RefSeq" id="XP_010435531.1"/>
    </source>
</evidence>
<evidence type="ECO:0000313" key="7">
    <source>
        <dbReference type="RefSeq" id="XP_010435538.1"/>
    </source>
</evidence>
<name>A0ABM1QIN4_CAMSA</name>
<evidence type="ECO:0000313" key="6">
    <source>
        <dbReference type="RefSeq" id="XP_010435537.1"/>
    </source>
</evidence>
<dbReference type="RefSeq" id="XP_019086622.1">
    <property type="nucleotide sequence ID" value="XM_019231077.1"/>
</dbReference>
<organism evidence="3 9">
    <name type="scientific">Camelina sativa</name>
    <name type="common">False flax</name>
    <name type="synonym">Myagrum sativum</name>
    <dbReference type="NCBI Taxonomy" id="90675"/>
    <lineage>
        <taxon>Eukaryota</taxon>
        <taxon>Viridiplantae</taxon>
        <taxon>Streptophyta</taxon>
        <taxon>Embryophyta</taxon>
        <taxon>Tracheophyta</taxon>
        <taxon>Spermatophyta</taxon>
        <taxon>Magnoliopsida</taxon>
        <taxon>eudicotyledons</taxon>
        <taxon>Gunneridae</taxon>
        <taxon>Pentapetalae</taxon>
        <taxon>rosids</taxon>
        <taxon>malvids</taxon>
        <taxon>Brassicales</taxon>
        <taxon>Brassicaceae</taxon>
        <taxon>Camelineae</taxon>
        <taxon>Camelina</taxon>
    </lineage>
</organism>
<proteinExistence type="predicted"/>
<evidence type="ECO:0000313" key="9">
    <source>
        <dbReference type="RefSeq" id="XP_019086622.1"/>
    </source>
</evidence>
<dbReference type="RefSeq" id="XP_010435527.1">
    <property type="nucleotide sequence ID" value="XM_010437225.2"/>
</dbReference>
<reference evidence="3" key="1">
    <citation type="journal article" date="1997" name="Nucleic Acids Res.">
        <title>tRNAscan-SE: a program for improved detection of transfer RNA genes in genomic sequence.</title>
        <authorList>
            <person name="Lowe T.M."/>
            <person name="Eddy S.R."/>
        </authorList>
    </citation>
    <scope>NUCLEOTIDE SEQUENCE [LARGE SCALE GENOMIC DNA]</scope>
    <source>
        <strain evidence="3">r\DH55</strain>
    </source>
</reference>
<evidence type="ECO:0000313" key="3">
    <source>
        <dbReference type="Proteomes" id="UP000694864"/>
    </source>
</evidence>
<feature type="domain" description="At2g29880-like C-terminal" evidence="2">
    <location>
        <begin position="256"/>
        <end position="300"/>
    </location>
</feature>
<keyword evidence="3" id="KW-1185">Reference proteome</keyword>
<dbReference type="InterPro" id="IPR055314">
    <property type="entry name" value="At2g29880-like"/>
</dbReference>
<dbReference type="RefSeq" id="XP_019086621.1">
    <property type="nucleotide sequence ID" value="XM_019231076.1"/>
</dbReference>
<evidence type="ECO:0000313" key="4">
    <source>
        <dbReference type="RefSeq" id="XP_010435527.1"/>
    </source>
</evidence>
<reference evidence="4 5" key="3">
    <citation type="submission" date="2025-05" db="UniProtKB">
        <authorList>
            <consortium name="RefSeq"/>
        </authorList>
    </citation>
    <scope>IDENTIFICATION</scope>
    <source>
        <tissue evidence="4 5">Leaf</tissue>
    </source>
</reference>
<dbReference type="RefSeq" id="XP_010435537.1">
    <property type="nucleotide sequence ID" value="XM_010437235.2"/>
</dbReference>
<dbReference type="Pfam" id="PF24769">
    <property type="entry name" value="At2g29880_C"/>
    <property type="match status" value="1"/>
</dbReference>
<dbReference type="GeneID" id="104719326"/>
<dbReference type="InterPro" id="IPR024752">
    <property type="entry name" value="Myb/SANT-like_dom"/>
</dbReference>
<dbReference type="RefSeq" id="XP_010435538.1">
    <property type="nucleotide sequence ID" value="XM_010437236.2"/>
</dbReference>
<reference evidence="3" key="2">
    <citation type="journal article" date="2014" name="Nat. Commun.">
        <title>The emerging biofuel crop Camelina sativa retains a highly undifferentiated hexaploid genome structure.</title>
        <authorList>
            <person name="Kagale S."/>
            <person name="Koh C."/>
            <person name="Nixon J."/>
            <person name="Bollina V."/>
            <person name="Clarke W.E."/>
            <person name="Tuteja R."/>
            <person name="Spillane C."/>
            <person name="Robinson S.J."/>
            <person name="Links M.G."/>
            <person name="Clarke C."/>
            <person name="Higgins E.E."/>
            <person name="Huebert T."/>
            <person name="Sharpe A.G."/>
            <person name="Parkin I.A."/>
        </authorList>
    </citation>
    <scope>NUCLEOTIDE SEQUENCE [LARGE SCALE GENOMIC DNA]</scope>
    <source>
        <strain evidence="3">r\DH55</strain>
    </source>
</reference>
<gene>
    <name evidence="4 5 6 7 8 9" type="primary">LOC104719326</name>
</gene>
<dbReference type="Pfam" id="PF12776">
    <property type="entry name" value="Myb_DNA-bind_3"/>
    <property type="match status" value="1"/>
</dbReference>
<dbReference type="PANTHER" id="PTHR47864">
    <property type="entry name" value="TRANSMEMBRANE PROTEIN"/>
    <property type="match status" value="1"/>
</dbReference>
<sequence>MGDSQDVKAKGQYNQWLEHESKMLVQMLVDAINQGFCDGNGKFSKLTVETRVLPTLNQNLGINKSFKEYKNRLKILKNKYNGLSDHFRFSSGFGWDPKTKKFTAPDEVCADYLKAHPGKTNLRDDSFEDFGDLRMIFESNTATGRNAVGLSDAIDTNTYDVREHEGTTNSSRDQIIEDEEIAYEETSVQEVFSALETRRGGKLPPRKKARTETDALNSNKAVDELQDSVQQIFGMIQKRWEKENEEKEAEDKANNVWDAIKEIPDLDDGLCYEAMTLVHSLGMKYGFVHMSIADRKGWILGNLCKP</sequence>
<evidence type="ECO:0000259" key="1">
    <source>
        <dbReference type="Pfam" id="PF12776"/>
    </source>
</evidence>
<dbReference type="PANTHER" id="PTHR47864:SF8">
    <property type="entry name" value="MYB_SANT-LIKE DOMAIN-CONTAINING PROTEIN"/>
    <property type="match status" value="1"/>
</dbReference>
<protein>
    <submittedName>
        <fullName evidence="4 5">Uncharacterized protein At2g29880-like</fullName>
    </submittedName>
</protein>
<dbReference type="RefSeq" id="XP_010435531.1">
    <property type="nucleotide sequence ID" value="XM_010437229.2"/>
</dbReference>
<evidence type="ECO:0000313" key="8">
    <source>
        <dbReference type="RefSeq" id="XP_019086621.1"/>
    </source>
</evidence>
<dbReference type="InterPro" id="IPR056253">
    <property type="entry name" value="At2g29880-like_C"/>
</dbReference>
<dbReference type="Proteomes" id="UP000694864">
    <property type="component" value="Chromosome 10"/>
</dbReference>
<feature type="domain" description="Myb/SANT-like" evidence="1">
    <location>
        <begin position="15"/>
        <end position="112"/>
    </location>
</feature>
<evidence type="ECO:0000259" key="2">
    <source>
        <dbReference type="Pfam" id="PF24769"/>
    </source>
</evidence>